<protein>
    <submittedName>
        <fullName evidence="2">Uncharacterized protein</fullName>
    </submittedName>
</protein>
<feature type="compositionally biased region" description="Low complexity" evidence="1">
    <location>
        <begin position="88"/>
        <end position="122"/>
    </location>
</feature>
<feature type="region of interest" description="Disordered" evidence="1">
    <location>
        <begin position="1"/>
        <end position="183"/>
    </location>
</feature>
<sequence length="183" mass="17681">MTRPEQSGEDPHQTGAGADGPLVGGSRSAYPPAPAERPWDWAIDAEPPEGPSQQPVPDPAADQQPVPSSGRGRTVDEIPDPIPPGVGAPPRSTGGAPAPSGAAPSGAAPSGAVPASATPSGAVPGGAVPGGPTGQAPDWSTPDTPTDTPPLGGYPGPQQWPGQPAVQTQGAPRPGPPASGPTG</sequence>
<proteinExistence type="predicted"/>
<dbReference type="EMBL" id="JADPUN010000386">
    <property type="protein sequence ID" value="MBF9134806.1"/>
    <property type="molecule type" value="Genomic_DNA"/>
</dbReference>
<feature type="compositionally biased region" description="Low complexity" evidence="1">
    <location>
        <begin position="59"/>
        <end position="68"/>
    </location>
</feature>
<feature type="compositionally biased region" description="Pro residues" evidence="1">
    <location>
        <begin position="48"/>
        <end position="58"/>
    </location>
</feature>
<accession>A0ABS0H949</accession>
<comment type="caution">
    <text evidence="2">The sequence shown here is derived from an EMBL/GenBank/DDBJ whole genome shotgun (WGS) entry which is preliminary data.</text>
</comment>
<organism evidence="2 3">
    <name type="scientific">Plantactinospora alkalitolerans</name>
    <dbReference type="NCBI Taxonomy" id="2789879"/>
    <lineage>
        <taxon>Bacteria</taxon>
        <taxon>Bacillati</taxon>
        <taxon>Actinomycetota</taxon>
        <taxon>Actinomycetes</taxon>
        <taxon>Micromonosporales</taxon>
        <taxon>Micromonosporaceae</taxon>
        <taxon>Plantactinospora</taxon>
    </lineage>
</organism>
<evidence type="ECO:0000313" key="2">
    <source>
        <dbReference type="EMBL" id="MBF9134806.1"/>
    </source>
</evidence>
<evidence type="ECO:0000256" key="1">
    <source>
        <dbReference type="SAM" id="MobiDB-lite"/>
    </source>
</evidence>
<feature type="compositionally biased region" description="Gly residues" evidence="1">
    <location>
        <begin position="123"/>
        <end position="133"/>
    </location>
</feature>
<dbReference type="Proteomes" id="UP000638560">
    <property type="component" value="Unassembled WGS sequence"/>
</dbReference>
<evidence type="ECO:0000313" key="3">
    <source>
        <dbReference type="Proteomes" id="UP000638560"/>
    </source>
</evidence>
<gene>
    <name evidence="2" type="ORF">I0C86_38670</name>
</gene>
<name>A0ABS0H949_9ACTN</name>
<keyword evidence="3" id="KW-1185">Reference proteome</keyword>
<feature type="non-terminal residue" evidence="2">
    <location>
        <position position="183"/>
    </location>
</feature>
<reference evidence="2 3" key="1">
    <citation type="submission" date="2020-11" db="EMBL/GenBank/DDBJ databases">
        <title>A novel isolate from a Black sea contaminated sediment with potential to produce alkanes: Plantactinospora alkalitolerans sp. nov.</title>
        <authorList>
            <person name="Carro L."/>
            <person name="Veyisoglu A."/>
            <person name="Guven K."/>
            <person name="Schumann P."/>
            <person name="Klenk H.-P."/>
            <person name="Sahin N."/>
        </authorList>
    </citation>
    <scope>NUCLEOTIDE SEQUENCE [LARGE SCALE GENOMIC DNA]</scope>
    <source>
        <strain evidence="2 3">S1510</strain>
    </source>
</reference>
<feature type="compositionally biased region" description="Pro residues" evidence="1">
    <location>
        <begin position="173"/>
        <end position="183"/>
    </location>
</feature>
<feature type="compositionally biased region" description="Low complexity" evidence="1">
    <location>
        <begin position="134"/>
        <end position="172"/>
    </location>
</feature>